<feature type="transmembrane region" description="Helical" evidence="10">
    <location>
        <begin position="82"/>
        <end position="100"/>
    </location>
</feature>
<dbReference type="GO" id="GO:0062054">
    <property type="term" value="F:fluoride channel activity"/>
    <property type="evidence" value="ECO:0007669"/>
    <property type="project" value="UniProtKB-UniRule"/>
</dbReference>
<feature type="binding site" evidence="10">
    <location>
        <position position="92"/>
    </location>
    <ligand>
        <name>Na(+)</name>
        <dbReference type="ChEBI" id="CHEBI:29101"/>
        <note>structural</note>
    </ligand>
</feature>
<dbReference type="EMBL" id="JABENB010000001">
    <property type="protein sequence ID" value="NNG38730.1"/>
    <property type="molecule type" value="Genomic_DNA"/>
</dbReference>
<reference evidence="11 12" key="1">
    <citation type="submission" date="2020-05" db="EMBL/GenBank/DDBJ databases">
        <title>Flexivirga sp. ID2601S isolated from air conditioner.</title>
        <authorList>
            <person name="Kim D.H."/>
        </authorList>
    </citation>
    <scope>NUCLEOTIDE SEQUENCE [LARGE SCALE GENOMIC DNA]</scope>
    <source>
        <strain evidence="11 12">ID2601S</strain>
    </source>
</reference>
<comment type="function">
    <text evidence="9 10">Fluoride-specific ion channel. Important for reducing fluoride concentration in the cell, thus reducing its toxicity.</text>
</comment>
<evidence type="ECO:0000256" key="4">
    <source>
        <dbReference type="ARBA" id="ARBA00022989"/>
    </source>
</evidence>
<dbReference type="HAMAP" id="MF_00454">
    <property type="entry name" value="FluC"/>
    <property type="match status" value="1"/>
</dbReference>
<comment type="activity regulation">
    <text evidence="10">Na(+) is not transported, but it plays an essential structural role and its presence is essential for fluoride channel function.</text>
</comment>
<evidence type="ECO:0000256" key="3">
    <source>
        <dbReference type="ARBA" id="ARBA00022692"/>
    </source>
</evidence>
<dbReference type="Proteomes" id="UP000557772">
    <property type="component" value="Unassembled WGS sequence"/>
</dbReference>
<name>A0A849AK09_9MICO</name>
<evidence type="ECO:0000256" key="6">
    <source>
        <dbReference type="ARBA" id="ARBA00023303"/>
    </source>
</evidence>
<keyword evidence="3 10" id="KW-0812">Transmembrane</keyword>
<dbReference type="PANTHER" id="PTHR28259">
    <property type="entry name" value="FLUORIDE EXPORT PROTEIN 1-RELATED"/>
    <property type="match status" value="1"/>
</dbReference>
<keyword evidence="2 10" id="KW-1003">Cell membrane</keyword>
<accession>A0A849AK09</accession>
<organism evidence="11 12">
    <name type="scientific">Flexivirga aerilata</name>
    <dbReference type="NCBI Taxonomy" id="1656889"/>
    <lineage>
        <taxon>Bacteria</taxon>
        <taxon>Bacillati</taxon>
        <taxon>Actinomycetota</taxon>
        <taxon>Actinomycetes</taxon>
        <taxon>Micrococcales</taxon>
        <taxon>Dermacoccaceae</taxon>
        <taxon>Flexivirga</taxon>
    </lineage>
</organism>
<dbReference type="PANTHER" id="PTHR28259:SF1">
    <property type="entry name" value="FLUORIDE EXPORT PROTEIN 1-RELATED"/>
    <property type="match status" value="1"/>
</dbReference>
<keyword evidence="6 10" id="KW-0407">Ion channel</keyword>
<evidence type="ECO:0000256" key="7">
    <source>
        <dbReference type="ARBA" id="ARBA00035120"/>
    </source>
</evidence>
<keyword evidence="12" id="KW-1185">Reference proteome</keyword>
<comment type="catalytic activity">
    <reaction evidence="8">
        <text>fluoride(in) = fluoride(out)</text>
        <dbReference type="Rhea" id="RHEA:76159"/>
        <dbReference type="ChEBI" id="CHEBI:17051"/>
    </reaction>
    <physiologicalReaction direction="left-to-right" evidence="8">
        <dbReference type="Rhea" id="RHEA:76160"/>
    </physiologicalReaction>
</comment>
<dbReference type="Pfam" id="PF02537">
    <property type="entry name" value="CRCB"/>
    <property type="match status" value="1"/>
</dbReference>
<keyword evidence="5 10" id="KW-0472">Membrane</keyword>
<dbReference type="GO" id="GO:0140114">
    <property type="term" value="P:cellular detoxification of fluoride"/>
    <property type="evidence" value="ECO:0007669"/>
    <property type="project" value="UniProtKB-UniRule"/>
</dbReference>
<dbReference type="AlphaFoldDB" id="A0A849AK09"/>
<evidence type="ECO:0000256" key="5">
    <source>
        <dbReference type="ARBA" id="ARBA00023136"/>
    </source>
</evidence>
<protein>
    <recommendedName>
        <fullName evidence="10">Fluoride-specific ion channel FluC</fullName>
    </recommendedName>
</protein>
<gene>
    <name evidence="10" type="primary">fluC</name>
    <name evidence="10" type="synonym">crcB</name>
    <name evidence="11" type="ORF">HJ588_05505</name>
</gene>
<evidence type="ECO:0000256" key="2">
    <source>
        <dbReference type="ARBA" id="ARBA00022475"/>
    </source>
</evidence>
<dbReference type="GO" id="GO:0005886">
    <property type="term" value="C:plasma membrane"/>
    <property type="evidence" value="ECO:0007669"/>
    <property type="project" value="UniProtKB-SubCell"/>
</dbReference>
<dbReference type="GO" id="GO:0046872">
    <property type="term" value="F:metal ion binding"/>
    <property type="evidence" value="ECO:0007669"/>
    <property type="project" value="UniProtKB-KW"/>
</dbReference>
<sequence length="148" mass="15349">MQTMSTESARPPHLRATALALVLVGGFCGTAARDLVQNAFPHSASGVPWATFGINLAGAFVLGVLLEGLARSGEDDGRRRRIRLLAGTGFCGAFTTYSALATDTVQLWEVGHRTTAGIAYAAGTVLAGLVCTWLGLMVASRTARGGAR</sequence>
<feature type="binding site" evidence="10">
    <location>
        <position position="95"/>
    </location>
    <ligand>
        <name>Na(+)</name>
        <dbReference type="ChEBI" id="CHEBI:29101"/>
        <note>structural</note>
    </ligand>
</feature>
<keyword evidence="4 10" id="KW-1133">Transmembrane helix</keyword>
<keyword evidence="10" id="KW-0915">Sodium</keyword>
<evidence type="ECO:0000256" key="9">
    <source>
        <dbReference type="ARBA" id="ARBA00049940"/>
    </source>
</evidence>
<evidence type="ECO:0000256" key="8">
    <source>
        <dbReference type="ARBA" id="ARBA00035585"/>
    </source>
</evidence>
<evidence type="ECO:0000256" key="1">
    <source>
        <dbReference type="ARBA" id="ARBA00004651"/>
    </source>
</evidence>
<keyword evidence="10" id="KW-0479">Metal-binding</keyword>
<feature type="transmembrane region" description="Helical" evidence="10">
    <location>
        <begin position="120"/>
        <end position="139"/>
    </location>
</feature>
<evidence type="ECO:0000313" key="11">
    <source>
        <dbReference type="EMBL" id="NNG38730.1"/>
    </source>
</evidence>
<feature type="transmembrane region" description="Helical" evidence="10">
    <location>
        <begin position="48"/>
        <end position="70"/>
    </location>
</feature>
<evidence type="ECO:0000256" key="10">
    <source>
        <dbReference type="HAMAP-Rule" id="MF_00454"/>
    </source>
</evidence>
<evidence type="ECO:0000313" key="12">
    <source>
        <dbReference type="Proteomes" id="UP000557772"/>
    </source>
</evidence>
<keyword evidence="10" id="KW-0813">Transport</keyword>
<proteinExistence type="inferred from homology"/>
<dbReference type="InterPro" id="IPR003691">
    <property type="entry name" value="FluC"/>
</dbReference>
<comment type="similarity">
    <text evidence="7 10">Belongs to the fluoride channel Fluc/FEX (TC 1.A.43) family.</text>
</comment>
<comment type="subcellular location">
    <subcellularLocation>
        <location evidence="1 10">Cell membrane</location>
        <topology evidence="1 10">Multi-pass membrane protein</topology>
    </subcellularLocation>
</comment>
<comment type="caution">
    <text evidence="11">The sequence shown here is derived from an EMBL/GenBank/DDBJ whole genome shotgun (WGS) entry which is preliminary data.</text>
</comment>
<keyword evidence="10" id="KW-0406">Ion transport</keyword>